<keyword evidence="11" id="KW-0206">Cytoskeleton</keyword>
<evidence type="ECO:0000259" key="17">
    <source>
        <dbReference type="SMART" id="SM00220"/>
    </source>
</evidence>
<dbReference type="Gene3D" id="3.30.200.20">
    <property type="entry name" value="Phosphorylase Kinase, domain 1"/>
    <property type="match status" value="1"/>
</dbReference>
<feature type="domain" description="Protein kinase" evidence="17">
    <location>
        <begin position="27"/>
        <end position="280"/>
    </location>
</feature>
<evidence type="ECO:0000256" key="1">
    <source>
        <dbReference type="ARBA" id="ARBA00004123"/>
    </source>
</evidence>
<dbReference type="InterPro" id="IPR008271">
    <property type="entry name" value="Ser/Thr_kinase_AS"/>
</dbReference>
<organism evidence="18 19">
    <name type="scientific">Brachionus calyciflorus</name>
    <dbReference type="NCBI Taxonomy" id="104777"/>
    <lineage>
        <taxon>Eukaryota</taxon>
        <taxon>Metazoa</taxon>
        <taxon>Spiralia</taxon>
        <taxon>Gnathifera</taxon>
        <taxon>Rotifera</taxon>
        <taxon>Eurotatoria</taxon>
        <taxon>Monogononta</taxon>
        <taxon>Pseudotrocha</taxon>
        <taxon>Ploima</taxon>
        <taxon>Brachionidae</taxon>
        <taxon>Brachionus</taxon>
    </lineage>
</organism>
<dbReference type="InterPro" id="IPR000719">
    <property type="entry name" value="Prot_kinase_dom"/>
</dbReference>
<dbReference type="InterPro" id="IPR000959">
    <property type="entry name" value="POLO_box_dom"/>
</dbReference>
<keyword evidence="12" id="KW-0539">Nucleus</keyword>
<sequence length="657" mass="74785">MSTSQSGRKEDIPIPDIVIDPSTGNRYMKGKFLGKGGFARCYELTEMNTKEIFAGKIVSKQLLTKQHQKEKMTQEIAIHRAVHHQHIVEFYSFFEDENNVYIILELCRRRSLMEMHKRRKAITEPETRYFMRQIVLACQYLHENKIIHRDLKLGNLFLNDDMELKIGDFGLATKVDFEGERKKTLCGTPNYIAPEVLNKKGHSYEVDVWSLGCILYTLLIGKPPFETSCLKDTYAKIKKNEYTIPPNKISTPAKNLINHLLQADPNLRPTMCQILQDEFFYSGLLPPRLPTTCLSMPPRFDRDNSMHPMSVNMMSSNGVCANNGMSGNGQMIMGNNMGSNGGIGSVSSALRKPLLEINDGKSAQTNGIEAVGVLTGLIGGRMDSRAQSAQVPGQAQGQQSSASAQRNRMVEMDNGQERHDEPPEDYYISDLYQQLSQVILAKPTEIEPLRIDDAEDPACVPMLWVSKWVDYSDKYGLGYQLCDESVGVLFNDSTRLILCSSGENLQYIERDGSEYLYTLQSYPDWLQKKITLLKYFRDYMSQHLLKAGASIAPRPGDEMSRLPFLRTWLRTRNAIILHLSNGTIQINFFHDHTKIIVCPIMGAVTYIDEKRDYRTFKFTLIEKHGCTKEVFTRLKYAKTIVERIMQSKISGRHKSTS</sequence>
<evidence type="ECO:0000256" key="14">
    <source>
        <dbReference type="ARBA" id="ARBA00048347"/>
    </source>
</evidence>
<dbReference type="GO" id="GO:0007052">
    <property type="term" value="P:mitotic spindle organization"/>
    <property type="evidence" value="ECO:0007669"/>
    <property type="project" value="TreeGrafter"/>
</dbReference>
<dbReference type="InterPro" id="IPR033701">
    <property type="entry name" value="POLO_box_1"/>
</dbReference>
<dbReference type="PROSITE" id="PS00107">
    <property type="entry name" value="PROTEIN_KINASE_ATP"/>
    <property type="match status" value="1"/>
</dbReference>
<dbReference type="GO" id="GO:0000776">
    <property type="term" value="C:kinetochore"/>
    <property type="evidence" value="ECO:0007669"/>
    <property type="project" value="TreeGrafter"/>
</dbReference>
<keyword evidence="8 15" id="KW-0547">Nucleotide-binding</keyword>
<dbReference type="Pfam" id="PF00069">
    <property type="entry name" value="Pkinase"/>
    <property type="match status" value="1"/>
</dbReference>
<accession>A0A813RI00</accession>
<proteinExistence type="predicted"/>
<reference evidence="18" key="1">
    <citation type="submission" date="2021-02" db="EMBL/GenBank/DDBJ databases">
        <authorList>
            <person name="Nowell W R."/>
        </authorList>
    </citation>
    <scope>NUCLEOTIDE SEQUENCE</scope>
    <source>
        <strain evidence="18">Ploen Becks lab</strain>
    </source>
</reference>
<evidence type="ECO:0000256" key="4">
    <source>
        <dbReference type="ARBA" id="ARBA00022490"/>
    </source>
</evidence>
<comment type="subcellular location">
    <subcellularLocation>
        <location evidence="2">Cytoplasm</location>
        <location evidence="2">Cytoskeleton</location>
        <location evidence="2">Microtubule organizing center</location>
        <location evidence="2">Centrosome</location>
    </subcellularLocation>
    <subcellularLocation>
        <location evidence="1">Nucleus</location>
    </subcellularLocation>
</comment>
<comment type="caution">
    <text evidence="18">The sequence shown here is derived from an EMBL/GenBank/DDBJ whole genome shotgun (WGS) entry which is preliminary data.</text>
</comment>
<dbReference type="PANTHER" id="PTHR24345">
    <property type="entry name" value="SERINE/THREONINE-PROTEIN KINASE PLK"/>
    <property type="match status" value="1"/>
</dbReference>
<feature type="compositionally biased region" description="Low complexity" evidence="16">
    <location>
        <begin position="386"/>
        <end position="405"/>
    </location>
</feature>
<evidence type="ECO:0000256" key="11">
    <source>
        <dbReference type="ARBA" id="ARBA00023212"/>
    </source>
</evidence>
<keyword evidence="5" id="KW-0723">Serine/threonine-protein kinase</keyword>
<dbReference type="EC" id="2.7.11.21" evidence="3"/>
<dbReference type="GO" id="GO:0000922">
    <property type="term" value="C:spindle pole"/>
    <property type="evidence" value="ECO:0007669"/>
    <property type="project" value="TreeGrafter"/>
</dbReference>
<dbReference type="InterPro" id="IPR011009">
    <property type="entry name" value="Kinase-like_dom_sf"/>
</dbReference>
<dbReference type="CDD" id="cd13117">
    <property type="entry name" value="POLO_box_2"/>
    <property type="match status" value="1"/>
</dbReference>
<keyword evidence="4" id="KW-0963">Cytoplasm</keyword>
<dbReference type="GO" id="GO:0005634">
    <property type="term" value="C:nucleus"/>
    <property type="evidence" value="ECO:0007669"/>
    <property type="project" value="UniProtKB-SubCell"/>
</dbReference>
<dbReference type="CDD" id="cd13118">
    <property type="entry name" value="POLO_box_1"/>
    <property type="match status" value="1"/>
</dbReference>
<dbReference type="OrthoDB" id="408964at2759"/>
<dbReference type="GO" id="GO:0004674">
    <property type="term" value="F:protein serine/threonine kinase activity"/>
    <property type="evidence" value="ECO:0007669"/>
    <property type="project" value="UniProtKB-KW"/>
</dbReference>
<evidence type="ECO:0000313" key="18">
    <source>
        <dbReference type="EMBL" id="CAF0781193.1"/>
    </source>
</evidence>
<dbReference type="Proteomes" id="UP000663879">
    <property type="component" value="Unassembled WGS sequence"/>
</dbReference>
<comment type="catalytic activity">
    <reaction evidence="14">
        <text>L-seryl-[protein] + ATP = O-phospho-L-seryl-[protein] + ADP + H(+)</text>
        <dbReference type="Rhea" id="RHEA:17989"/>
        <dbReference type="Rhea" id="RHEA-COMP:9863"/>
        <dbReference type="Rhea" id="RHEA-COMP:11604"/>
        <dbReference type="ChEBI" id="CHEBI:15378"/>
        <dbReference type="ChEBI" id="CHEBI:29999"/>
        <dbReference type="ChEBI" id="CHEBI:30616"/>
        <dbReference type="ChEBI" id="CHEBI:83421"/>
        <dbReference type="ChEBI" id="CHEBI:456216"/>
        <dbReference type="EC" id="2.7.11.21"/>
    </reaction>
</comment>
<dbReference type="Gene3D" id="3.30.1120.30">
    <property type="entry name" value="POLO box domain"/>
    <property type="match status" value="2"/>
</dbReference>
<evidence type="ECO:0000256" key="9">
    <source>
        <dbReference type="ARBA" id="ARBA00022777"/>
    </source>
</evidence>
<evidence type="ECO:0000256" key="10">
    <source>
        <dbReference type="ARBA" id="ARBA00022840"/>
    </source>
</evidence>
<protein>
    <recommendedName>
        <fullName evidence="3">polo kinase</fullName>
        <ecNumber evidence="3">2.7.11.21</ecNumber>
    </recommendedName>
</protein>
<gene>
    <name evidence="18" type="ORF">OXX778_LOCUS5471</name>
</gene>
<keyword evidence="9" id="KW-0418">Kinase</keyword>
<name>A0A813RI00_9BILA</name>
<keyword evidence="6" id="KW-0808">Transferase</keyword>
<evidence type="ECO:0000256" key="6">
    <source>
        <dbReference type="ARBA" id="ARBA00022679"/>
    </source>
</evidence>
<evidence type="ECO:0000256" key="5">
    <source>
        <dbReference type="ARBA" id="ARBA00022527"/>
    </source>
</evidence>
<dbReference type="AlphaFoldDB" id="A0A813RI00"/>
<dbReference type="FunFam" id="3.30.1120.30:FF:000001">
    <property type="entry name" value="Serine/threonine-protein kinase PLK"/>
    <property type="match status" value="1"/>
</dbReference>
<dbReference type="InterPro" id="IPR017441">
    <property type="entry name" value="Protein_kinase_ATP_BS"/>
</dbReference>
<dbReference type="FunFam" id="3.30.200.20:FF:000284">
    <property type="entry name" value="Serine/threonine-protein kinase PLK"/>
    <property type="match status" value="1"/>
</dbReference>
<evidence type="ECO:0000256" key="7">
    <source>
        <dbReference type="ARBA" id="ARBA00022737"/>
    </source>
</evidence>
<keyword evidence="7" id="KW-0677">Repeat</keyword>
<dbReference type="SMART" id="SM00220">
    <property type="entry name" value="S_TKc"/>
    <property type="match status" value="1"/>
</dbReference>
<dbReference type="InterPro" id="IPR036947">
    <property type="entry name" value="POLO_box_dom_sf"/>
</dbReference>
<dbReference type="GO" id="GO:0005737">
    <property type="term" value="C:cytoplasm"/>
    <property type="evidence" value="ECO:0007669"/>
    <property type="project" value="TreeGrafter"/>
</dbReference>
<evidence type="ECO:0000256" key="2">
    <source>
        <dbReference type="ARBA" id="ARBA00004300"/>
    </source>
</evidence>
<dbReference type="GO" id="GO:0005524">
    <property type="term" value="F:ATP binding"/>
    <property type="evidence" value="ECO:0007669"/>
    <property type="project" value="UniProtKB-UniRule"/>
</dbReference>
<dbReference type="SUPFAM" id="SSF82615">
    <property type="entry name" value="Polo-box domain"/>
    <property type="match status" value="2"/>
</dbReference>
<feature type="region of interest" description="Disordered" evidence="16">
    <location>
        <begin position="384"/>
        <end position="407"/>
    </location>
</feature>
<evidence type="ECO:0000256" key="15">
    <source>
        <dbReference type="PROSITE-ProRule" id="PRU10141"/>
    </source>
</evidence>
<dbReference type="PANTHER" id="PTHR24345:SF93">
    <property type="entry name" value="SERINE_THREONINE-PROTEIN KINASE PLK1"/>
    <property type="match status" value="1"/>
</dbReference>
<dbReference type="FunFam" id="1.10.510.10:FF:000727">
    <property type="entry name" value="Serine/threonine-protein kinase PLK"/>
    <property type="match status" value="1"/>
</dbReference>
<comment type="catalytic activity">
    <reaction evidence="13">
        <text>L-threonyl-[protein] + ATP = O-phospho-L-threonyl-[protein] + ADP + H(+)</text>
        <dbReference type="Rhea" id="RHEA:46608"/>
        <dbReference type="Rhea" id="RHEA-COMP:11060"/>
        <dbReference type="Rhea" id="RHEA-COMP:11605"/>
        <dbReference type="ChEBI" id="CHEBI:15378"/>
        <dbReference type="ChEBI" id="CHEBI:30013"/>
        <dbReference type="ChEBI" id="CHEBI:30616"/>
        <dbReference type="ChEBI" id="CHEBI:61977"/>
        <dbReference type="ChEBI" id="CHEBI:456216"/>
        <dbReference type="EC" id="2.7.11.21"/>
    </reaction>
</comment>
<evidence type="ECO:0000256" key="12">
    <source>
        <dbReference type="ARBA" id="ARBA00023242"/>
    </source>
</evidence>
<dbReference type="InterPro" id="IPR033695">
    <property type="entry name" value="POLO_box_2"/>
</dbReference>
<dbReference type="EMBL" id="CAJNOC010000597">
    <property type="protein sequence ID" value="CAF0781193.1"/>
    <property type="molecule type" value="Genomic_DNA"/>
</dbReference>
<dbReference type="SUPFAM" id="SSF56112">
    <property type="entry name" value="Protein kinase-like (PK-like)"/>
    <property type="match status" value="1"/>
</dbReference>
<feature type="binding site" evidence="15">
    <location>
        <position position="56"/>
    </location>
    <ligand>
        <name>ATP</name>
        <dbReference type="ChEBI" id="CHEBI:30616"/>
    </ligand>
</feature>
<evidence type="ECO:0000313" key="19">
    <source>
        <dbReference type="Proteomes" id="UP000663879"/>
    </source>
</evidence>
<dbReference type="GO" id="GO:0005813">
    <property type="term" value="C:centrosome"/>
    <property type="evidence" value="ECO:0007669"/>
    <property type="project" value="UniProtKB-SubCell"/>
</dbReference>
<dbReference type="CDD" id="cd14099">
    <property type="entry name" value="STKc_PLK"/>
    <property type="match status" value="1"/>
</dbReference>
<dbReference type="Gene3D" id="1.10.510.10">
    <property type="entry name" value="Transferase(Phosphotransferase) domain 1"/>
    <property type="match status" value="1"/>
</dbReference>
<evidence type="ECO:0000256" key="13">
    <source>
        <dbReference type="ARBA" id="ARBA00047802"/>
    </source>
</evidence>
<keyword evidence="10 15" id="KW-0067">ATP-binding</keyword>
<dbReference type="PROSITE" id="PS00108">
    <property type="entry name" value="PROTEIN_KINASE_ST"/>
    <property type="match status" value="1"/>
</dbReference>
<keyword evidence="19" id="KW-1185">Reference proteome</keyword>
<evidence type="ECO:0000256" key="3">
    <source>
        <dbReference type="ARBA" id="ARBA00012424"/>
    </source>
</evidence>
<dbReference type="Pfam" id="PF00659">
    <property type="entry name" value="POLO_box"/>
    <property type="match status" value="2"/>
</dbReference>
<evidence type="ECO:0000256" key="16">
    <source>
        <dbReference type="SAM" id="MobiDB-lite"/>
    </source>
</evidence>
<evidence type="ECO:0000256" key="8">
    <source>
        <dbReference type="ARBA" id="ARBA00022741"/>
    </source>
</evidence>